<reference evidence="1" key="1">
    <citation type="submission" date="2021-03" db="EMBL/GenBank/DDBJ databases">
        <title>Evolutionary priming and transition to the ectomycorrhizal habit in an iconic lineage of mushroom-forming fungi: is preadaptation a requirement?</title>
        <authorList>
            <consortium name="DOE Joint Genome Institute"/>
            <person name="Looney B.P."/>
            <person name="Miyauchi S."/>
            <person name="Morin E."/>
            <person name="Drula E."/>
            <person name="Courty P.E."/>
            <person name="Chicoki N."/>
            <person name="Fauchery L."/>
            <person name="Kohler A."/>
            <person name="Kuo A."/>
            <person name="LaButti K."/>
            <person name="Pangilinan J."/>
            <person name="Lipzen A."/>
            <person name="Riley R."/>
            <person name="Andreopoulos W."/>
            <person name="He G."/>
            <person name="Johnson J."/>
            <person name="Barry K.W."/>
            <person name="Grigoriev I.V."/>
            <person name="Nagy L."/>
            <person name="Hibbett D."/>
            <person name="Henrissat B."/>
            <person name="Matheny P.B."/>
            <person name="Labbe J."/>
            <person name="Martin A.F."/>
        </authorList>
    </citation>
    <scope>NUCLEOTIDE SEQUENCE</scope>
    <source>
        <strain evidence="1">BPL698</strain>
    </source>
</reference>
<proteinExistence type="predicted"/>
<accession>A0ACC0TZR0</accession>
<protein>
    <submittedName>
        <fullName evidence="1">Ankyrin repeat-containing domain protein</fullName>
    </submittedName>
</protein>
<dbReference type="EMBL" id="JAGFNK010000284">
    <property type="protein sequence ID" value="KAI9454092.1"/>
    <property type="molecule type" value="Genomic_DNA"/>
</dbReference>
<name>A0ACC0TZR0_9AGAM</name>
<evidence type="ECO:0000313" key="2">
    <source>
        <dbReference type="Proteomes" id="UP001207468"/>
    </source>
</evidence>
<keyword evidence="2" id="KW-1185">Reference proteome</keyword>
<comment type="caution">
    <text evidence="1">The sequence shown here is derived from an EMBL/GenBank/DDBJ whole genome shotgun (WGS) entry which is preliminary data.</text>
</comment>
<dbReference type="Proteomes" id="UP001207468">
    <property type="component" value="Unassembled WGS sequence"/>
</dbReference>
<sequence>MVFAIFCPYRRSNGSPLYYAALCGLHDLTEHLVSKDPGQVNAHGGYHETPLIAALAGEHFRTAELLIRNGADAAVNLPGILQRTALHSAAFYGFVEVSRFLLKHGADVNLREARGKTPLHLPSEGGGSRKGPDVPRMVAEAARLLLQYGADVNAPRDDGMTPLHVAAECGSVQVARVLLEHGANVDAKDSDGSTAFQVALNGKSVEMRNLFLQHGATTPL</sequence>
<evidence type="ECO:0000313" key="1">
    <source>
        <dbReference type="EMBL" id="KAI9454092.1"/>
    </source>
</evidence>
<gene>
    <name evidence="1" type="ORF">F5148DRAFT_985249</name>
</gene>
<organism evidence="1 2">
    <name type="scientific">Russula earlei</name>
    <dbReference type="NCBI Taxonomy" id="71964"/>
    <lineage>
        <taxon>Eukaryota</taxon>
        <taxon>Fungi</taxon>
        <taxon>Dikarya</taxon>
        <taxon>Basidiomycota</taxon>
        <taxon>Agaricomycotina</taxon>
        <taxon>Agaricomycetes</taxon>
        <taxon>Russulales</taxon>
        <taxon>Russulaceae</taxon>
        <taxon>Russula</taxon>
    </lineage>
</organism>